<protein>
    <submittedName>
        <fullName evidence="2">LytTR family transcriptional regulator</fullName>
    </submittedName>
</protein>
<evidence type="ECO:0000313" key="3">
    <source>
        <dbReference type="Proteomes" id="UP000659124"/>
    </source>
</evidence>
<dbReference type="Proteomes" id="UP000659124">
    <property type="component" value="Unassembled WGS sequence"/>
</dbReference>
<reference evidence="2 3" key="1">
    <citation type="submission" date="2020-09" db="EMBL/GenBank/DDBJ databases">
        <title>Genome sequences of type strains of Chitinophaga qingshengii and Chitinophaga varians.</title>
        <authorList>
            <person name="Kittiwongwattana C."/>
        </authorList>
    </citation>
    <scope>NUCLEOTIDE SEQUENCE [LARGE SCALE GENOMIC DNA]</scope>
    <source>
        <strain evidence="2 3">JCM 30026</strain>
    </source>
</reference>
<gene>
    <name evidence="2" type="ORF">ICL07_30800</name>
</gene>
<sequence length="113" mass="13426">MSQDYFMLRCGDRHEKIPYNELQYLEVMDDHILLHFPDKRLATTETLEWIMSRLPQDAFLPVHHWFVVAFRHITKVGDDYVMVADTKIPLNREGRAKLTAVMMQGQLSEEDYQ</sequence>
<evidence type="ECO:0000313" key="2">
    <source>
        <dbReference type="EMBL" id="MBC9934807.1"/>
    </source>
</evidence>
<dbReference type="RefSeq" id="WP_188091893.1">
    <property type="nucleotide sequence ID" value="NZ_JACVFC010000006.1"/>
</dbReference>
<comment type="caution">
    <text evidence="2">The sequence shown here is derived from an EMBL/GenBank/DDBJ whole genome shotgun (WGS) entry which is preliminary data.</text>
</comment>
<dbReference type="Pfam" id="PF04397">
    <property type="entry name" value="LytTR"/>
    <property type="match status" value="1"/>
</dbReference>
<name>A0ABR7TWE0_9BACT</name>
<dbReference type="EMBL" id="JACVFC010000006">
    <property type="protein sequence ID" value="MBC9934807.1"/>
    <property type="molecule type" value="Genomic_DNA"/>
</dbReference>
<organism evidence="2 3">
    <name type="scientific">Chitinophaga qingshengii</name>
    <dbReference type="NCBI Taxonomy" id="1569794"/>
    <lineage>
        <taxon>Bacteria</taxon>
        <taxon>Pseudomonadati</taxon>
        <taxon>Bacteroidota</taxon>
        <taxon>Chitinophagia</taxon>
        <taxon>Chitinophagales</taxon>
        <taxon>Chitinophagaceae</taxon>
        <taxon>Chitinophaga</taxon>
    </lineage>
</organism>
<accession>A0ABR7TWE0</accession>
<dbReference type="Gene3D" id="2.40.50.1020">
    <property type="entry name" value="LytTr DNA-binding domain"/>
    <property type="match status" value="1"/>
</dbReference>
<evidence type="ECO:0000259" key="1">
    <source>
        <dbReference type="SMART" id="SM00850"/>
    </source>
</evidence>
<feature type="domain" description="HTH LytTR-type" evidence="1">
    <location>
        <begin position="12"/>
        <end position="103"/>
    </location>
</feature>
<dbReference type="SMART" id="SM00850">
    <property type="entry name" value="LytTR"/>
    <property type="match status" value="1"/>
</dbReference>
<proteinExistence type="predicted"/>
<keyword evidence="3" id="KW-1185">Reference proteome</keyword>
<dbReference type="InterPro" id="IPR007492">
    <property type="entry name" value="LytTR_DNA-bd_dom"/>
</dbReference>